<evidence type="ECO:0000256" key="1">
    <source>
        <dbReference type="ARBA" id="ARBA00003943"/>
    </source>
</evidence>
<keyword evidence="12 15" id="KW-0520">NAD</keyword>
<keyword evidence="13 15" id="KW-0472">Membrane</keyword>
<reference evidence="18 19" key="1">
    <citation type="submission" date="2019-08" db="EMBL/GenBank/DDBJ databases">
        <title>Draft genome of C. urealyticum strain VH4248.</title>
        <authorList>
            <person name="Navas J."/>
        </authorList>
    </citation>
    <scope>NUCLEOTIDE SEQUENCE [LARGE SCALE GENOMIC DNA]</scope>
    <source>
        <strain evidence="18 19">VH4248</strain>
    </source>
</reference>
<feature type="transmembrane region" description="Helical" evidence="16">
    <location>
        <begin position="56"/>
        <end position="74"/>
    </location>
</feature>
<feature type="transmembrane region" description="Helical" evidence="16">
    <location>
        <begin position="273"/>
        <end position="293"/>
    </location>
</feature>
<evidence type="ECO:0000256" key="8">
    <source>
        <dbReference type="ARBA" id="ARBA00022692"/>
    </source>
</evidence>
<evidence type="ECO:0000256" key="16">
    <source>
        <dbReference type="SAM" id="Phobius"/>
    </source>
</evidence>
<evidence type="ECO:0000256" key="12">
    <source>
        <dbReference type="ARBA" id="ARBA00023027"/>
    </source>
</evidence>
<evidence type="ECO:0000256" key="14">
    <source>
        <dbReference type="ARBA" id="ARBA00048202"/>
    </source>
</evidence>
<keyword evidence="9 15" id="KW-0521">NADP</keyword>
<dbReference type="SUPFAM" id="SSF52467">
    <property type="entry name" value="DHS-like NAD/FAD-binding domain"/>
    <property type="match status" value="1"/>
</dbReference>
<evidence type="ECO:0000256" key="11">
    <source>
        <dbReference type="ARBA" id="ARBA00022989"/>
    </source>
</evidence>
<gene>
    <name evidence="18" type="ORF">FYJ87_07790</name>
</gene>
<dbReference type="InterPro" id="IPR012136">
    <property type="entry name" value="NADH_DH_b"/>
</dbReference>
<dbReference type="PANTHER" id="PTHR44758:SF1">
    <property type="entry name" value="NAD(P) TRANSHYDROGENASE SUBUNIT BETA"/>
    <property type="match status" value="1"/>
</dbReference>
<keyword evidence="7 15" id="KW-0997">Cell inner membrane</keyword>
<feature type="transmembrane region" description="Helical" evidence="16">
    <location>
        <begin position="116"/>
        <end position="138"/>
    </location>
</feature>
<feature type="transmembrane region" description="Helical" evidence="16">
    <location>
        <begin position="220"/>
        <end position="242"/>
    </location>
</feature>
<comment type="similarity">
    <text evidence="3 15">Belongs to the PNT beta subunit family.</text>
</comment>
<evidence type="ECO:0000313" key="18">
    <source>
        <dbReference type="EMBL" id="TYR20806.1"/>
    </source>
</evidence>
<dbReference type="InterPro" id="IPR034300">
    <property type="entry name" value="PNTB-like"/>
</dbReference>
<comment type="catalytic activity">
    <reaction evidence="14 15">
        <text>NAD(+) + NADPH + H(+)(in) = NADH + NADP(+) + H(+)(out)</text>
        <dbReference type="Rhea" id="RHEA:47992"/>
        <dbReference type="ChEBI" id="CHEBI:15378"/>
        <dbReference type="ChEBI" id="CHEBI:57540"/>
        <dbReference type="ChEBI" id="CHEBI:57783"/>
        <dbReference type="ChEBI" id="CHEBI:57945"/>
        <dbReference type="ChEBI" id="CHEBI:58349"/>
        <dbReference type="EC" id="7.1.1.1"/>
    </reaction>
</comment>
<dbReference type="GO" id="GO:0050661">
    <property type="term" value="F:NADP binding"/>
    <property type="evidence" value="ECO:0007669"/>
    <property type="project" value="InterPro"/>
</dbReference>
<evidence type="ECO:0000256" key="2">
    <source>
        <dbReference type="ARBA" id="ARBA00004429"/>
    </source>
</evidence>
<evidence type="ECO:0000256" key="6">
    <source>
        <dbReference type="ARBA" id="ARBA00022475"/>
    </source>
</evidence>
<organism evidence="18 19">
    <name type="scientific">Corynebacterium urealyticum</name>
    <dbReference type="NCBI Taxonomy" id="43771"/>
    <lineage>
        <taxon>Bacteria</taxon>
        <taxon>Bacillati</taxon>
        <taxon>Actinomycetota</taxon>
        <taxon>Actinomycetes</taxon>
        <taxon>Mycobacteriales</taxon>
        <taxon>Corynebacteriaceae</taxon>
        <taxon>Corynebacterium</taxon>
    </lineage>
</organism>
<feature type="transmembrane region" description="Helical" evidence="16">
    <location>
        <begin position="25"/>
        <end position="44"/>
    </location>
</feature>
<dbReference type="Proteomes" id="UP000324726">
    <property type="component" value="Unassembled WGS sequence"/>
</dbReference>
<feature type="transmembrane region" description="Helical" evidence="16">
    <location>
        <begin position="158"/>
        <end position="175"/>
    </location>
</feature>
<evidence type="ECO:0000256" key="9">
    <source>
        <dbReference type="ARBA" id="ARBA00022857"/>
    </source>
</evidence>
<dbReference type="Gene3D" id="3.40.50.1220">
    <property type="entry name" value="TPP-binding domain"/>
    <property type="match status" value="1"/>
</dbReference>
<feature type="transmembrane region" description="Helical" evidence="16">
    <location>
        <begin position="86"/>
        <end position="104"/>
    </location>
</feature>
<keyword evidence="10 15" id="KW-1278">Translocase</keyword>
<keyword evidence="8 16" id="KW-0812">Transmembrane</keyword>
<keyword evidence="11 16" id="KW-1133">Transmembrane helix</keyword>
<feature type="transmembrane region" description="Helical" evidence="16">
    <location>
        <begin position="195"/>
        <end position="214"/>
    </location>
</feature>
<feature type="domain" description="NADP transhydrogenase beta-like" evidence="17">
    <location>
        <begin position="27"/>
        <end position="490"/>
    </location>
</feature>
<keyword evidence="6 15" id="KW-1003">Cell membrane</keyword>
<dbReference type="PANTHER" id="PTHR44758">
    <property type="entry name" value="NAD(P) TRANSHYDROGENASE SUBUNIT BETA"/>
    <property type="match status" value="1"/>
</dbReference>
<dbReference type="Pfam" id="PF02233">
    <property type="entry name" value="PNTB"/>
    <property type="match status" value="1"/>
</dbReference>
<evidence type="ECO:0000313" key="19">
    <source>
        <dbReference type="Proteomes" id="UP000324726"/>
    </source>
</evidence>
<name>A0A5D4FWF7_9CORY</name>
<evidence type="ECO:0000256" key="7">
    <source>
        <dbReference type="ARBA" id="ARBA00022519"/>
    </source>
</evidence>
<comment type="function">
    <text evidence="1 15">The transhydrogenation between NADH and NADP is coupled to respiration and ATP hydrolysis and functions as a proton pump across the membrane.</text>
</comment>
<dbReference type="FunFam" id="3.40.50.1220:FF:000002">
    <property type="entry name" value="NAD(P) transhydrogenase subunit beta"/>
    <property type="match status" value="1"/>
</dbReference>
<dbReference type="InterPro" id="IPR029035">
    <property type="entry name" value="DHS-like_NAD/FAD-binding_dom"/>
</dbReference>
<accession>A0A5D4FWF7</accession>
<dbReference type="EMBL" id="VSZI01000001">
    <property type="protein sequence ID" value="TYR20806.1"/>
    <property type="molecule type" value="Genomic_DNA"/>
</dbReference>
<evidence type="ECO:0000256" key="10">
    <source>
        <dbReference type="ARBA" id="ARBA00022967"/>
    </source>
</evidence>
<comment type="subcellular location">
    <subcellularLocation>
        <location evidence="2">Cell inner membrane</location>
        <topology evidence="2">Multi-pass membrane protein</topology>
    </subcellularLocation>
</comment>
<evidence type="ECO:0000256" key="4">
    <source>
        <dbReference type="ARBA" id="ARBA00012943"/>
    </source>
</evidence>
<dbReference type="PIRSF" id="PIRSF000204">
    <property type="entry name" value="PNTB"/>
    <property type="match status" value="1"/>
</dbReference>
<protein>
    <recommendedName>
        <fullName evidence="5 15">NAD(P) transhydrogenase subunit beta</fullName>
        <ecNumber evidence="4 15">7.1.1.1</ecNumber>
    </recommendedName>
    <alternativeName>
        <fullName evidence="15">Nicotinamide nucleotide transhydrogenase subunit beta</fullName>
    </alternativeName>
</protein>
<dbReference type="GO" id="GO:0005886">
    <property type="term" value="C:plasma membrane"/>
    <property type="evidence" value="ECO:0007669"/>
    <property type="project" value="UniProtKB-SubCell"/>
</dbReference>
<evidence type="ECO:0000256" key="5">
    <source>
        <dbReference type="ARBA" id="ARBA00014581"/>
    </source>
</evidence>
<dbReference type="RefSeq" id="WP_148812738.1">
    <property type="nucleotide sequence ID" value="NZ_VSZI01000001.1"/>
</dbReference>
<dbReference type="EC" id="7.1.1.1" evidence="4 15"/>
<evidence type="ECO:0000259" key="17">
    <source>
        <dbReference type="Pfam" id="PF02233"/>
    </source>
</evidence>
<proteinExistence type="inferred from homology"/>
<evidence type="ECO:0000256" key="13">
    <source>
        <dbReference type="ARBA" id="ARBA00023136"/>
    </source>
</evidence>
<dbReference type="AlphaFoldDB" id="A0A5D4FWF7"/>
<sequence length="495" mass="51587">MTATLILSQAATDENATLLDWLARISNLAYIVAAVLFLMALAGLSKPETAKRGNTLGMSGMAVAIAVAIFQAVVHSTTDSEALNPLVTVILIALAMSLGAAYGIKRAHSVEMTGLPQLIALFNGLVGLGAVFIGYNSFVSESADSMGAAAYNFHLGEVFLGIFIGAVTFTGSILAGLKLSGKVKGAPLLLPARNLLNVAILVISLVLMVVFIVAGEGTTAWIAVGIMTALALFMGWHLVAAIGGGDMPVVVSIMNSYSGWAAAFTGLMLQNPLLIITGALVGSSGAFLSYVMCQAMNRSFLNVLLGGFGTDGGAVAEGVDGTHTEIDTDEAVAMLKDAKNIMITPGYGMAVSQAQYTVAELTRKLRDQGKTVQFGIHPVAGRLPGHMNVLLAEAKVPYDIVMDMEEINDDFDEVDVVLVIGANDTVNPSAEMPGSPIAGMPVLKVWEAERVIVLKRSMGAGYSGAQNPLFFNENTDMLLGDAKASIEKLAAGISN</sequence>
<dbReference type="GO" id="GO:0008750">
    <property type="term" value="F:proton-translocating NAD(P)+ transhydrogenase activity"/>
    <property type="evidence" value="ECO:0007669"/>
    <property type="project" value="UniProtKB-EC"/>
</dbReference>
<evidence type="ECO:0000256" key="3">
    <source>
        <dbReference type="ARBA" id="ARBA00007919"/>
    </source>
</evidence>
<comment type="caution">
    <text evidence="18">The sequence shown here is derived from an EMBL/GenBank/DDBJ whole genome shotgun (WGS) entry which is preliminary data.</text>
</comment>
<evidence type="ECO:0000256" key="15">
    <source>
        <dbReference type="PIRNR" id="PIRNR000204"/>
    </source>
</evidence>